<proteinExistence type="predicted"/>
<dbReference type="PIRSF" id="PIRSF001220">
    <property type="entry name" value="L-ASNase_gatD"/>
    <property type="match status" value="1"/>
</dbReference>
<dbReference type="InterPro" id="IPR036152">
    <property type="entry name" value="Asp/glu_Ase-like_sf"/>
</dbReference>
<dbReference type="InterPro" id="IPR027474">
    <property type="entry name" value="L-asparaginase_N"/>
</dbReference>
<feature type="domain" description="L-asparaginase N-terminal" evidence="1">
    <location>
        <begin position="4"/>
        <end position="161"/>
    </location>
</feature>
<evidence type="ECO:0000313" key="3">
    <source>
        <dbReference type="Proteomes" id="UP001158576"/>
    </source>
</evidence>
<gene>
    <name evidence="2" type="ORF">OKIOD_LOCUS9719</name>
</gene>
<dbReference type="Proteomes" id="UP001158576">
    <property type="component" value="Chromosome 1"/>
</dbReference>
<evidence type="ECO:0000259" key="1">
    <source>
        <dbReference type="Pfam" id="PF00710"/>
    </source>
</evidence>
<dbReference type="EMBL" id="OU015566">
    <property type="protein sequence ID" value="CAG5103824.1"/>
    <property type="molecule type" value="Genomic_DNA"/>
</dbReference>
<organism evidence="2 3">
    <name type="scientific">Oikopleura dioica</name>
    <name type="common">Tunicate</name>
    <dbReference type="NCBI Taxonomy" id="34765"/>
    <lineage>
        <taxon>Eukaryota</taxon>
        <taxon>Metazoa</taxon>
        <taxon>Chordata</taxon>
        <taxon>Tunicata</taxon>
        <taxon>Appendicularia</taxon>
        <taxon>Copelata</taxon>
        <taxon>Oikopleuridae</taxon>
        <taxon>Oikopleura</taxon>
    </lineage>
</organism>
<reference evidence="2 3" key="1">
    <citation type="submission" date="2021-04" db="EMBL/GenBank/DDBJ databases">
        <authorList>
            <person name="Bliznina A."/>
        </authorList>
    </citation>
    <scope>NUCLEOTIDE SEQUENCE [LARGE SCALE GENOMIC DNA]</scope>
</reference>
<dbReference type="SMART" id="SM00870">
    <property type="entry name" value="Asparaginase"/>
    <property type="match status" value="1"/>
</dbReference>
<dbReference type="InterPro" id="IPR037152">
    <property type="entry name" value="L-asparaginase_N_sf"/>
</dbReference>
<protein>
    <submittedName>
        <fullName evidence="2">Oidioi.mRNA.OKI2018_I69.chr1.g954.t1.cds</fullName>
    </submittedName>
</protein>
<dbReference type="InterPro" id="IPR006034">
    <property type="entry name" value="Asparaginase/glutaminase-like"/>
</dbReference>
<keyword evidence="3" id="KW-1185">Reference proteome</keyword>
<sequence>MSSKVVVLTTGGTIDKEYPRSLGGYAFEFGIETAAERIAKRAKAKLNVEKVCALDSQDVTDSEREILLSKILQSENTNFVITHGTDTLIETAQFLKKHVPSGTIVLIGAKLPEVFKDSDADFNLGFAIGYAQASPSKCPAQVRIAFNGETFDPEQVCRSDDGSFSTERYFDNPRSFTFEMRSLMNTTFLFAFIVSSTCLVEGRHTWTHPFFMRSQRGFPAHDFANYASDPEAFWALGASPNYLDIPDYKK</sequence>
<dbReference type="Gene3D" id="3.40.50.1170">
    <property type="entry name" value="L-asparaginase, N-terminal domain"/>
    <property type="match status" value="1"/>
</dbReference>
<name>A0ABN7SRN9_OIKDI</name>
<dbReference type="SUPFAM" id="SSF53774">
    <property type="entry name" value="Glutaminase/Asparaginase"/>
    <property type="match status" value="1"/>
</dbReference>
<dbReference type="Pfam" id="PF00710">
    <property type="entry name" value="Asparaginase"/>
    <property type="match status" value="1"/>
</dbReference>
<dbReference type="PIRSF" id="PIRSF500176">
    <property type="entry name" value="L_ASNase"/>
    <property type="match status" value="1"/>
</dbReference>
<dbReference type="PRINTS" id="PR00139">
    <property type="entry name" value="ASNGLNASE"/>
</dbReference>
<accession>A0ABN7SRN9</accession>
<evidence type="ECO:0000313" key="2">
    <source>
        <dbReference type="EMBL" id="CAG5103824.1"/>
    </source>
</evidence>